<dbReference type="Pfam" id="PF00001">
    <property type="entry name" value="7tm_1"/>
    <property type="match status" value="1"/>
</dbReference>
<evidence type="ECO:0000256" key="1">
    <source>
        <dbReference type="ARBA" id="ARBA00004141"/>
    </source>
</evidence>
<dbReference type="GO" id="GO:0016020">
    <property type="term" value="C:membrane"/>
    <property type="evidence" value="ECO:0007669"/>
    <property type="project" value="UniProtKB-SubCell"/>
</dbReference>
<dbReference type="RefSeq" id="XP_012683268.2">
    <property type="nucleotide sequence ID" value="XM_012827814.3"/>
</dbReference>
<keyword evidence="10" id="KW-1185">Reference proteome</keyword>
<dbReference type="AlphaFoldDB" id="A0A6P3VY31"/>
<comment type="subcellular location">
    <subcellularLocation>
        <location evidence="1">Membrane</location>
        <topology evidence="1">Multi-pass membrane protein</topology>
    </subcellularLocation>
</comment>
<feature type="transmembrane region" description="Helical" evidence="8">
    <location>
        <begin position="118"/>
        <end position="139"/>
    </location>
</feature>
<evidence type="ECO:0000256" key="6">
    <source>
        <dbReference type="ARBA" id="ARBA00023170"/>
    </source>
</evidence>
<dbReference type="InterPro" id="IPR017452">
    <property type="entry name" value="GPCR_Rhodpsn_7TM"/>
</dbReference>
<evidence type="ECO:0000256" key="5">
    <source>
        <dbReference type="ARBA" id="ARBA00023136"/>
    </source>
</evidence>
<evidence type="ECO:0000256" key="8">
    <source>
        <dbReference type="SAM" id="Phobius"/>
    </source>
</evidence>
<dbReference type="PANTHER" id="PTHR24237">
    <property type="entry name" value="G-PROTEIN COUPLED RECEPTOR"/>
    <property type="match status" value="1"/>
</dbReference>
<feature type="transmembrane region" description="Helical" evidence="8">
    <location>
        <begin position="76"/>
        <end position="98"/>
    </location>
</feature>
<dbReference type="Gene3D" id="1.20.1070.10">
    <property type="entry name" value="Rhodopsin 7-helix transmembrane proteins"/>
    <property type="match status" value="1"/>
</dbReference>
<keyword evidence="5 8" id="KW-0472">Membrane</keyword>
<evidence type="ECO:0000256" key="3">
    <source>
        <dbReference type="ARBA" id="ARBA00022989"/>
    </source>
</evidence>
<keyword evidence="2 8" id="KW-0812">Transmembrane</keyword>
<keyword evidence="3 8" id="KW-1133">Transmembrane helix</keyword>
<dbReference type="GO" id="GO:0008142">
    <property type="term" value="F:oxysterol binding"/>
    <property type="evidence" value="ECO:0007669"/>
    <property type="project" value="InterPro"/>
</dbReference>
<evidence type="ECO:0000256" key="4">
    <source>
        <dbReference type="ARBA" id="ARBA00023040"/>
    </source>
</evidence>
<sequence length="322" mass="36212">MPTELQSFVSLAGRTAAMCAMNSTNASASNTTGLPNEYRYTLLSMYSVVLVVGICGIALTIDILKSSVRSVTTMAVLNLIAVHIVFLLTVPFRIYFYARGYWSLGPDFCKLISVMIHAHMYIAFIFYVIILVVRFITFFSKRDRLEYYRRLHAVIASLTVWAVILGLIPVTVIKYGSGTDNTTDTNQCFVFGDALNITGVAVINYLICAMLLVVTFVFLAIQLCILGMIYKKHGKTALNHQEFWAQVKSLCFVMVILICFAPYHAFRIYYVASFSLKPDESSLLQLKNEIFLAVTAFSSSDMLIFISRKRWGSILPQCCISW</sequence>
<feature type="transmembrane region" description="Helical" evidence="8">
    <location>
        <begin position="202"/>
        <end position="229"/>
    </location>
</feature>
<dbReference type="KEGG" id="char:105900496"/>
<dbReference type="SUPFAM" id="SSF81321">
    <property type="entry name" value="Family A G protein-coupled receptor-like"/>
    <property type="match status" value="1"/>
</dbReference>
<keyword evidence="7" id="KW-0807">Transducer</keyword>
<feature type="domain" description="G-protein coupled receptors family 1 profile" evidence="9">
    <location>
        <begin position="54"/>
        <end position="305"/>
    </location>
</feature>
<dbReference type="PRINTS" id="PR01157">
    <property type="entry name" value="P2YPURNOCPTR"/>
</dbReference>
<protein>
    <submittedName>
        <fullName evidence="11">Probable G-protein coupled receptor 141</fullName>
    </submittedName>
</protein>
<evidence type="ECO:0000313" key="11">
    <source>
        <dbReference type="RefSeq" id="XP_012683268.2"/>
    </source>
</evidence>
<feature type="transmembrane region" description="Helical" evidence="8">
    <location>
        <begin position="151"/>
        <end position="173"/>
    </location>
</feature>
<accession>A0A6P3VY31</accession>
<dbReference type="PANTHER" id="PTHR24237:SF35">
    <property type="entry name" value="G-PROTEIN COUPLED RECEPTOR 141-RELATED"/>
    <property type="match status" value="1"/>
</dbReference>
<dbReference type="GO" id="GO:0004930">
    <property type="term" value="F:G protein-coupled receptor activity"/>
    <property type="evidence" value="ECO:0007669"/>
    <property type="project" value="UniProtKB-KW"/>
</dbReference>
<feature type="transmembrane region" description="Helical" evidence="8">
    <location>
        <begin position="44"/>
        <end position="64"/>
    </location>
</feature>
<proteinExistence type="predicted"/>
<name>A0A6P3VY31_CLUHA</name>
<feature type="transmembrane region" description="Helical" evidence="8">
    <location>
        <begin position="250"/>
        <end position="270"/>
    </location>
</feature>
<keyword evidence="4" id="KW-0297">G-protein coupled receptor</keyword>
<dbReference type="InterPro" id="IPR047160">
    <property type="entry name" value="GP183-like"/>
</dbReference>
<dbReference type="PROSITE" id="PS50262">
    <property type="entry name" value="G_PROTEIN_RECEP_F1_2"/>
    <property type="match status" value="1"/>
</dbReference>
<keyword evidence="6 11" id="KW-0675">Receptor</keyword>
<dbReference type="InterPro" id="IPR000276">
    <property type="entry name" value="GPCR_Rhodpsn"/>
</dbReference>
<reference evidence="11" key="1">
    <citation type="submission" date="2025-08" db="UniProtKB">
        <authorList>
            <consortium name="RefSeq"/>
        </authorList>
    </citation>
    <scope>IDENTIFICATION</scope>
</reference>
<gene>
    <name evidence="11" type="primary">LOC105900496</name>
</gene>
<evidence type="ECO:0000256" key="7">
    <source>
        <dbReference type="ARBA" id="ARBA00023224"/>
    </source>
</evidence>
<dbReference type="Proteomes" id="UP000515152">
    <property type="component" value="Chromosome 25"/>
</dbReference>
<evidence type="ECO:0000256" key="2">
    <source>
        <dbReference type="ARBA" id="ARBA00022692"/>
    </source>
</evidence>
<organism evidence="10 11">
    <name type="scientific">Clupea harengus</name>
    <name type="common">Atlantic herring</name>
    <dbReference type="NCBI Taxonomy" id="7950"/>
    <lineage>
        <taxon>Eukaryota</taxon>
        <taxon>Metazoa</taxon>
        <taxon>Chordata</taxon>
        <taxon>Craniata</taxon>
        <taxon>Vertebrata</taxon>
        <taxon>Euteleostomi</taxon>
        <taxon>Actinopterygii</taxon>
        <taxon>Neopterygii</taxon>
        <taxon>Teleostei</taxon>
        <taxon>Clupei</taxon>
        <taxon>Clupeiformes</taxon>
        <taxon>Clupeoidei</taxon>
        <taxon>Clupeidae</taxon>
        <taxon>Clupea</taxon>
    </lineage>
</organism>
<dbReference type="OrthoDB" id="9947118at2759"/>
<evidence type="ECO:0000259" key="9">
    <source>
        <dbReference type="PROSITE" id="PS50262"/>
    </source>
</evidence>
<evidence type="ECO:0000313" key="10">
    <source>
        <dbReference type="Proteomes" id="UP000515152"/>
    </source>
</evidence>
<dbReference type="GeneID" id="105900496"/>